<dbReference type="Gene3D" id="1.10.286.20">
    <property type="match status" value="1"/>
</dbReference>
<feature type="domain" description="Transcription elongation factor GreA/GreB C-terminal" evidence="1">
    <location>
        <begin position="51"/>
        <end position="127"/>
    </location>
</feature>
<dbReference type="EMBL" id="JBOK01000029">
    <property type="protein sequence ID" value="EXU78693.1"/>
    <property type="molecule type" value="Genomic_DNA"/>
</dbReference>
<dbReference type="NCBIfam" id="NF004396">
    <property type="entry name" value="PRK05753.1"/>
    <property type="match status" value="1"/>
</dbReference>
<dbReference type="GO" id="GO:0006354">
    <property type="term" value="P:DNA-templated transcription elongation"/>
    <property type="evidence" value="ECO:0007669"/>
    <property type="project" value="TreeGrafter"/>
</dbReference>
<gene>
    <name evidence="3" type="ORF">AX13_10145</name>
</gene>
<dbReference type="AlphaFoldDB" id="A0A014NH04"/>
<name>A0A014NH04_9BURK</name>
<dbReference type="STRING" id="225991.MA05_13330"/>
<keyword evidence="4" id="KW-1185">Reference proteome</keyword>
<dbReference type="Pfam" id="PF14760">
    <property type="entry name" value="Rnk_N"/>
    <property type="match status" value="1"/>
</dbReference>
<comment type="caution">
    <text evidence="3">The sequence shown here is derived from an EMBL/GenBank/DDBJ whole genome shotgun (WGS) entry which is preliminary data.</text>
</comment>
<dbReference type="SUPFAM" id="SSF54534">
    <property type="entry name" value="FKBP-like"/>
    <property type="match status" value="1"/>
</dbReference>
<dbReference type="GO" id="GO:0032784">
    <property type="term" value="P:regulation of DNA-templated transcription elongation"/>
    <property type="evidence" value="ECO:0007669"/>
    <property type="project" value="InterPro"/>
</dbReference>
<evidence type="ECO:0000313" key="3">
    <source>
        <dbReference type="EMBL" id="EXU78693.1"/>
    </source>
</evidence>
<organism evidence="3 4">
    <name type="scientific">Comamonas aquatica DA1877</name>
    <dbReference type="NCBI Taxonomy" id="1457173"/>
    <lineage>
        <taxon>Bacteria</taxon>
        <taxon>Pseudomonadati</taxon>
        <taxon>Pseudomonadota</taxon>
        <taxon>Betaproteobacteria</taxon>
        <taxon>Burkholderiales</taxon>
        <taxon>Comamonadaceae</taxon>
        <taxon>Comamonas</taxon>
    </lineage>
</organism>
<sequence>MATTKPAITLSALDMDRLETLMEKLPSNFAGLQALEAELNRADVLEPHEMPANVVTMNSTVRFTLLESDKSQTLTLVYPKEADGSPDKVSVFAPVGTALLGLREGDVFELPSPAGKPVTVRVDAITYQPESAGELHR</sequence>
<feature type="domain" description="Regulator of nucleoside diphosphate kinase N-terminal" evidence="2">
    <location>
        <begin position="6"/>
        <end position="44"/>
    </location>
</feature>
<evidence type="ECO:0000259" key="1">
    <source>
        <dbReference type="Pfam" id="PF01272"/>
    </source>
</evidence>
<dbReference type="GO" id="GO:0003677">
    <property type="term" value="F:DNA binding"/>
    <property type="evidence" value="ECO:0007669"/>
    <property type="project" value="InterPro"/>
</dbReference>
<dbReference type="Pfam" id="PF01272">
    <property type="entry name" value="GreA_GreB"/>
    <property type="match status" value="1"/>
</dbReference>
<dbReference type="Proteomes" id="UP000020766">
    <property type="component" value="Unassembled WGS sequence"/>
</dbReference>
<dbReference type="GO" id="GO:0070063">
    <property type="term" value="F:RNA polymerase binding"/>
    <property type="evidence" value="ECO:0007669"/>
    <property type="project" value="InterPro"/>
</dbReference>
<dbReference type="PANTHER" id="PTHR30437">
    <property type="entry name" value="TRANSCRIPTION ELONGATION FACTOR GREA"/>
    <property type="match status" value="1"/>
</dbReference>
<accession>A0A014NH04</accession>
<evidence type="ECO:0000313" key="4">
    <source>
        <dbReference type="Proteomes" id="UP000020766"/>
    </source>
</evidence>
<keyword evidence="3" id="KW-0418">Kinase</keyword>
<reference evidence="3 4" key="1">
    <citation type="submission" date="2014-01" db="EMBL/GenBank/DDBJ databases">
        <title>Interspecies Systems Biology Uncovers Metabolites Affecting C. elegans Gene Expression and Life History Traits.</title>
        <authorList>
            <person name="Watson E."/>
            <person name="Macneil L.T."/>
            <person name="Ritter A.D."/>
            <person name="Yilmaz L.S."/>
            <person name="Rosebrock A.P."/>
            <person name="Caudy A.A."/>
            <person name="Walhout A.J."/>
        </authorList>
    </citation>
    <scope>NUCLEOTIDE SEQUENCE [LARGE SCALE GENOMIC DNA]</scope>
    <source>
        <strain evidence="3 4">DA1877</strain>
    </source>
</reference>
<dbReference type="InterPro" id="IPR001437">
    <property type="entry name" value="Tscrpt_elong_fac_GreA/B_C"/>
</dbReference>
<dbReference type="InterPro" id="IPR036953">
    <property type="entry name" value="GreA/GreB_C_sf"/>
</dbReference>
<dbReference type="GO" id="GO:0016301">
    <property type="term" value="F:kinase activity"/>
    <property type="evidence" value="ECO:0007669"/>
    <property type="project" value="UniProtKB-KW"/>
</dbReference>
<protein>
    <submittedName>
        <fullName evidence="3">Nucleoside diphosphate kinase regulator</fullName>
    </submittedName>
</protein>
<dbReference type="Gene3D" id="3.10.50.30">
    <property type="entry name" value="Transcription elongation factor, GreA/GreB, C-terminal domain"/>
    <property type="match status" value="1"/>
</dbReference>
<dbReference type="InterPro" id="IPR029462">
    <property type="entry name" value="Rnk_N"/>
</dbReference>
<dbReference type="PANTHER" id="PTHR30437:SF5">
    <property type="entry name" value="REGULATOR OF NUCLEOSIDE DIPHOSPHATE KINASE"/>
    <property type="match status" value="1"/>
</dbReference>
<proteinExistence type="predicted"/>
<evidence type="ECO:0000259" key="2">
    <source>
        <dbReference type="Pfam" id="PF14760"/>
    </source>
</evidence>
<dbReference type="RefSeq" id="WP_043387161.1">
    <property type="nucleotide sequence ID" value="NZ_JBOK01000029.1"/>
</dbReference>
<dbReference type="InterPro" id="IPR023459">
    <property type="entry name" value="Tscrpt_elong_fac_GreA/B_fam"/>
</dbReference>
<dbReference type="PATRIC" id="fig|1457173.3.peg.3429"/>
<keyword evidence="3" id="KW-0808">Transferase</keyword>